<dbReference type="EMBL" id="VOTZ01000010">
    <property type="protein sequence ID" value="MCQ1538536.1"/>
    <property type="molecule type" value="Genomic_DNA"/>
</dbReference>
<evidence type="ECO:0000256" key="3">
    <source>
        <dbReference type="ARBA" id="ARBA00022833"/>
    </source>
</evidence>
<dbReference type="GO" id="GO:0051499">
    <property type="term" value="F:D-aminoacyl-tRNA deacylase activity"/>
    <property type="evidence" value="ECO:0007669"/>
    <property type="project" value="UniProtKB-UniRule"/>
</dbReference>
<comment type="catalytic activity">
    <reaction evidence="4">
        <text>glycyl-tRNA(Ala) + H2O = tRNA(Ala) + glycine + H(+)</text>
        <dbReference type="Rhea" id="RHEA:53744"/>
        <dbReference type="Rhea" id="RHEA-COMP:9657"/>
        <dbReference type="Rhea" id="RHEA-COMP:13640"/>
        <dbReference type="ChEBI" id="CHEBI:15377"/>
        <dbReference type="ChEBI" id="CHEBI:15378"/>
        <dbReference type="ChEBI" id="CHEBI:57305"/>
        <dbReference type="ChEBI" id="CHEBI:78442"/>
        <dbReference type="ChEBI" id="CHEBI:78522"/>
        <dbReference type="EC" id="3.1.1.96"/>
    </reaction>
</comment>
<dbReference type="RefSeq" id="WP_255332481.1">
    <property type="nucleotide sequence ID" value="NZ_VOTZ01000010.1"/>
</dbReference>
<evidence type="ECO:0000256" key="4">
    <source>
        <dbReference type="HAMAP-Rule" id="MF_00562"/>
    </source>
</evidence>
<dbReference type="Gene3D" id="3.40.50.10700">
    <property type="entry name" value="AF0625-like"/>
    <property type="match status" value="1"/>
</dbReference>
<organism evidence="5 6">
    <name type="scientific">Methanocalculus taiwanensis</name>
    <dbReference type="NCBI Taxonomy" id="106207"/>
    <lineage>
        <taxon>Archaea</taxon>
        <taxon>Methanobacteriati</taxon>
        <taxon>Methanobacteriota</taxon>
        <taxon>Stenosarchaea group</taxon>
        <taxon>Methanomicrobia</taxon>
        <taxon>Methanomicrobiales</taxon>
        <taxon>Methanocalculaceae</taxon>
        <taxon>Methanocalculus</taxon>
    </lineage>
</organism>
<dbReference type="Proteomes" id="UP001524383">
    <property type="component" value="Unassembled WGS sequence"/>
</dbReference>
<accession>A0ABD4TIH6</accession>
<sequence length="439" mass="47923">MVCALIHSRLDPAGVAIRSAIEELIREQGEAAWPLLKEGYLFHETEGRLIYEDHIDETVQADRIIFLSRHTSVNPEPVLTVHVTGNFSEAAYGGAPDELAVADPGMMQAVLRNLVRYAPKGYRAAYEITHHGPSDLKTPSFFVEIGSTENEWSDKEAAMAVARSVLSAVPGDYLPMIGFGGTHYAVRQTAIATDTRGAFGHIAHSREASTLTPEMVVKMADMTGAVAGYIDKKALHGKETDQIARLLNGIGLPLLTEGMLREMGRIPWRTWCRANALASEISSGALPKNHGMERDGDLSVITIDRELLIEALREDREEFISLLDGITPCIRITKDGSAALPAFIGYHEDEAQLASDLITLCVQQITKHSRAVVEGDRLIISRERFDPEKARKLGVPAGPLFGRLASGQAVTVEGRVIMADMVSTSVLQEIIIPGLERIT</sequence>
<dbReference type="GO" id="GO:0008270">
    <property type="term" value="F:zinc ion binding"/>
    <property type="evidence" value="ECO:0007669"/>
    <property type="project" value="UniProtKB-UniRule"/>
</dbReference>
<dbReference type="EC" id="3.1.1.96" evidence="4"/>
<comment type="similarity">
    <text evidence="4">Belongs to the DtdA deacylase family.</text>
</comment>
<dbReference type="HAMAP" id="MF_00562">
    <property type="entry name" value="Deacylase_DtdA"/>
    <property type="match status" value="1"/>
</dbReference>
<comment type="cofactor">
    <cofactor evidence="4">
        <name>Zn(2+)</name>
        <dbReference type="ChEBI" id="CHEBI:29105"/>
    </cofactor>
    <text evidence="4">Binds 2 Zn(2+) ions per subunit.</text>
</comment>
<dbReference type="SUPFAM" id="SSF142535">
    <property type="entry name" value="AF0625-like"/>
    <property type="match status" value="1"/>
</dbReference>
<evidence type="ECO:0000256" key="1">
    <source>
        <dbReference type="ARBA" id="ARBA00022723"/>
    </source>
</evidence>
<comment type="catalytic activity">
    <reaction evidence="4">
        <text>a D-aminoacyl-tRNA + H2O = a tRNA + a D-alpha-amino acid + H(+)</text>
        <dbReference type="Rhea" id="RHEA:13953"/>
        <dbReference type="Rhea" id="RHEA-COMP:10123"/>
        <dbReference type="Rhea" id="RHEA-COMP:10124"/>
        <dbReference type="ChEBI" id="CHEBI:15377"/>
        <dbReference type="ChEBI" id="CHEBI:15378"/>
        <dbReference type="ChEBI" id="CHEBI:59871"/>
        <dbReference type="ChEBI" id="CHEBI:78442"/>
        <dbReference type="ChEBI" id="CHEBI:79333"/>
        <dbReference type="EC" id="3.1.1.96"/>
    </reaction>
</comment>
<dbReference type="Gene3D" id="3.40.630.50">
    <property type="entry name" value="AF0625-like"/>
    <property type="match status" value="1"/>
</dbReference>
<protein>
    <recommendedName>
        <fullName evidence="4">D-aminoacyl-tRNA deacylase</fullName>
        <ecNumber evidence="4">3.1.1.96</ecNumber>
    </recommendedName>
</protein>
<evidence type="ECO:0000256" key="2">
    <source>
        <dbReference type="ARBA" id="ARBA00022801"/>
    </source>
</evidence>
<dbReference type="PANTHER" id="PTHR34667:SF1">
    <property type="entry name" value="D-AMINOACYL-TRNA DEACYLASE"/>
    <property type="match status" value="1"/>
</dbReference>
<comment type="subunit">
    <text evidence="4">Monomer.</text>
</comment>
<keyword evidence="2 4" id="KW-0378">Hydrolase</keyword>
<dbReference type="InterPro" id="IPR018033">
    <property type="entry name" value="Deacylase_DtdA_archaea"/>
</dbReference>
<reference evidence="5 6" key="1">
    <citation type="submission" date="2019-08" db="EMBL/GenBank/DDBJ databases">
        <authorList>
            <person name="Chen S.-C."/>
            <person name="Lai M.-C."/>
            <person name="You Y.-T."/>
        </authorList>
    </citation>
    <scope>NUCLEOTIDE SEQUENCE [LARGE SCALE GENOMIC DNA]</scope>
    <source>
        <strain evidence="5 6">P2F9704a</strain>
    </source>
</reference>
<keyword evidence="3 4" id="KW-0862">Zinc</keyword>
<dbReference type="InterPro" id="IPR007508">
    <property type="entry name" value="DtdA"/>
</dbReference>
<dbReference type="GO" id="GO:0019478">
    <property type="term" value="P:D-amino acid catabolic process"/>
    <property type="evidence" value="ECO:0007669"/>
    <property type="project" value="UniProtKB-UniRule"/>
</dbReference>
<name>A0ABD4TIH6_9EURY</name>
<evidence type="ECO:0000313" key="5">
    <source>
        <dbReference type="EMBL" id="MCQ1538536.1"/>
    </source>
</evidence>
<gene>
    <name evidence="4" type="primary">dtdA</name>
    <name evidence="5" type="ORF">FTO68_05990</name>
</gene>
<evidence type="ECO:0000313" key="6">
    <source>
        <dbReference type="Proteomes" id="UP001524383"/>
    </source>
</evidence>
<dbReference type="Pfam" id="PF04414">
    <property type="entry name" value="tRNA_deacylase"/>
    <property type="match status" value="1"/>
</dbReference>
<proteinExistence type="inferred from homology"/>
<keyword evidence="1 4" id="KW-0479">Metal-binding</keyword>
<comment type="caution">
    <text evidence="5">The sequence shown here is derived from an EMBL/GenBank/DDBJ whole genome shotgun (WGS) entry which is preliminary data.</text>
</comment>
<dbReference type="AlphaFoldDB" id="A0ABD4TIH6"/>
<comment type="function">
    <text evidence="4">D-aminoacyl-tRNA deacylase with broad substrate specificity. By recycling D-aminoacyl-tRNA to D-amino acids and free tRNA molecules, this enzyme counteracts the toxicity associated with the formation of D-aminoacyl-tRNA entities in vivo.</text>
</comment>
<dbReference type="PANTHER" id="PTHR34667">
    <property type="entry name" value="D-AMINOACYL-TRNA DEACYLASE"/>
    <property type="match status" value="1"/>
</dbReference>
<keyword evidence="6" id="KW-1185">Reference proteome</keyword>